<reference evidence="2 3" key="1">
    <citation type="submission" date="2020-02" db="EMBL/GenBank/DDBJ databases">
        <title>Albibacoteraceae fam. nov., the first described family within the subdivision 4 Verrucomicrobia.</title>
        <authorList>
            <person name="Xi F."/>
        </authorList>
    </citation>
    <scope>NUCLEOTIDE SEQUENCE [LARGE SCALE GENOMIC DNA]</scope>
    <source>
        <strain evidence="2 3">CK1056</strain>
    </source>
</reference>
<comment type="caution">
    <text evidence="2">The sequence shown here is derived from an EMBL/GenBank/DDBJ whole genome shotgun (WGS) entry which is preliminary data.</text>
</comment>
<dbReference type="EMBL" id="JAAGNX010000001">
    <property type="protein sequence ID" value="NDV61770.1"/>
    <property type="molecule type" value="Genomic_DNA"/>
</dbReference>
<accession>A0A6B2M214</accession>
<evidence type="ECO:0000313" key="3">
    <source>
        <dbReference type="Proteomes" id="UP000478417"/>
    </source>
</evidence>
<keyword evidence="3" id="KW-1185">Reference proteome</keyword>
<dbReference type="Proteomes" id="UP000478417">
    <property type="component" value="Unassembled WGS sequence"/>
</dbReference>
<dbReference type="InterPro" id="IPR013424">
    <property type="entry name" value="Ice-binding_C"/>
</dbReference>
<keyword evidence="1" id="KW-0812">Transmembrane</keyword>
<gene>
    <name evidence="2" type="ORF">G0Q06_04840</name>
</gene>
<evidence type="ECO:0000313" key="2">
    <source>
        <dbReference type="EMBL" id="NDV61770.1"/>
    </source>
</evidence>
<evidence type="ECO:0000256" key="1">
    <source>
        <dbReference type="SAM" id="Phobius"/>
    </source>
</evidence>
<dbReference type="AlphaFoldDB" id="A0A6B2M214"/>
<organism evidence="2 3">
    <name type="scientific">Oceanipulchritudo coccoides</name>
    <dbReference type="NCBI Taxonomy" id="2706888"/>
    <lineage>
        <taxon>Bacteria</taxon>
        <taxon>Pseudomonadati</taxon>
        <taxon>Verrucomicrobiota</taxon>
        <taxon>Opitutia</taxon>
        <taxon>Puniceicoccales</taxon>
        <taxon>Oceanipulchritudinaceae</taxon>
        <taxon>Oceanipulchritudo</taxon>
    </lineage>
</organism>
<sequence>MTSLCLGGVASYGAVTVQIISNAATGQVQDSTGTALPDGSLMRVGFFDLDPITGLGSLSASQLLDSSLVEPFFTEFTTFTSASGNFLENDNTLDATNVGDQVYLWVFNSPLPATASEYGIFSSSTWNSPADTGSLNMVSSAINETVVGSTDGSAPTNFLLTAVPEPAHYAALVGLIGLGVVIWRRRR</sequence>
<proteinExistence type="predicted"/>
<protein>
    <submittedName>
        <fullName evidence="2">PEP-CTERM sorting domain-containing protein</fullName>
    </submittedName>
</protein>
<keyword evidence="1" id="KW-0472">Membrane</keyword>
<feature type="transmembrane region" description="Helical" evidence="1">
    <location>
        <begin position="166"/>
        <end position="183"/>
    </location>
</feature>
<keyword evidence="1" id="KW-1133">Transmembrane helix</keyword>
<name>A0A6B2M214_9BACT</name>
<dbReference type="NCBIfam" id="TIGR02595">
    <property type="entry name" value="PEP_CTERM"/>
    <property type="match status" value="1"/>
</dbReference>